<dbReference type="AlphaFoldDB" id="A0A8J9ZDI3"/>
<dbReference type="PANTHER" id="PTHR33844:SF1">
    <property type="entry name" value="SULFOTRANSFERASE DOMAIN-CONTAINING PROTEIN"/>
    <property type="match status" value="1"/>
</dbReference>
<protein>
    <submittedName>
        <fullName evidence="1">Hypp9085 protein</fullName>
    </submittedName>
</protein>
<dbReference type="SUPFAM" id="SSF52540">
    <property type="entry name" value="P-loop containing nucleoside triphosphate hydrolases"/>
    <property type="match status" value="1"/>
</dbReference>
<dbReference type="EMBL" id="OV696704">
    <property type="protein sequence ID" value="CAH1251522.1"/>
    <property type="molecule type" value="Genomic_DNA"/>
</dbReference>
<proteinExistence type="predicted"/>
<dbReference type="PANTHER" id="PTHR33844">
    <property type="entry name" value="SULFOTRANSFER_1 DOMAIN-CONTAINING PROTEIN"/>
    <property type="match status" value="1"/>
</dbReference>
<dbReference type="Proteomes" id="UP000838412">
    <property type="component" value="Chromosome 19"/>
</dbReference>
<keyword evidence="2" id="KW-1185">Reference proteome</keyword>
<sequence length="435" mass="50774">MAFLRAVKMKKRTLDLEEEADDVNHWGDFEAIGDDESLDDVISFMKDRGHEFSPYTVDWARETVLFVRTQGGVDLKEHFYLQLAQRTYVQEMLSIPFSQLQGVVDAINDEKVANVQNIFVYITARCGSTLVVKATNVLPSAMAVDCPDVYSVIAMAYDKVQEGETPDDTDKIPDVLLDRESTVAFLKNISTLHNFYFYSNDEKRRSNIMYKFKSHMITFAKVIAEAHPEAKTLFMYRNGLKMVESSIRLHYDGCKKDYDTWVKAMKTTKRKRREYYEENLDLMPEFYFIFGDDPKLKTPCHDAHQVYYYMTFWQGVMQTALDLHREDPENFFHAVINYRALVDRKEEAFLEMMGKLGVTLDLDDKDNREALARVFRKDSQSGTVITSHKKEEKENWKPHADAWFGEWERGIFDNICKRTKMEINDPAFVFPATIF</sequence>
<organism evidence="1 2">
    <name type="scientific">Branchiostoma lanceolatum</name>
    <name type="common">Common lancelet</name>
    <name type="synonym">Amphioxus lanceolatum</name>
    <dbReference type="NCBI Taxonomy" id="7740"/>
    <lineage>
        <taxon>Eukaryota</taxon>
        <taxon>Metazoa</taxon>
        <taxon>Chordata</taxon>
        <taxon>Cephalochordata</taxon>
        <taxon>Leptocardii</taxon>
        <taxon>Amphioxiformes</taxon>
        <taxon>Branchiostomatidae</taxon>
        <taxon>Branchiostoma</taxon>
    </lineage>
</organism>
<accession>A0A8J9ZDI3</accession>
<gene>
    <name evidence="1" type="primary">Hypp9085</name>
    <name evidence="1" type="ORF">BLAG_LOCUS11885</name>
</gene>
<dbReference type="OrthoDB" id="5912733at2759"/>
<evidence type="ECO:0000313" key="1">
    <source>
        <dbReference type="EMBL" id="CAH1251522.1"/>
    </source>
</evidence>
<dbReference type="InterPro" id="IPR027417">
    <property type="entry name" value="P-loop_NTPase"/>
</dbReference>
<name>A0A8J9ZDI3_BRALA</name>
<reference evidence="1" key="1">
    <citation type="submission" date="2022-01" db="EMBL/GenBank/DDBJ databases">
        <authorList>
            <person name="Braso-Vives M."/>
        </authorList>
    </citation>
    <scope>NUCLEOTIDE SEQUENCE</scope>
</reference>
<evidence type="ECO:0000313" key="2">
    <source>
        <dbReference type="Proteomes" id="UP000838412"/>
    </source>
</evidence>
<dbReference type="Gene3D" id="3.40.50.300">
    <property type="entry name" value="P-loop containing nucleotide triphosphate hydrolases"/>
    <property type="match status" value="1"/>
</dbReference>